<gene>
    <name evidence="2" type="ORF">SAMN05660841_02427</name>
</gene>
<proteinExistence type="predicted"/>
<keyword evidence="1" id="KW-0812">Transmembrane</keyword>
<dbReference type="OrthoDB" id="9811998at2"/>
<dbReference type="InterPro" id="IPR036249">
    <property type="entry name" value="Thioredoxin-like_sf"/>
</dbReference>
<dbReference type="SUPFAM" id="SSF52833">
    <property type="entry name" value="Thioredoxin-like"/>
    <property type="match status" value="1"/>
</dbReference>
<keyword evidence="3" id="KW-1185">Reference proteome</keyword>
<protein>
    <submittedName>
        <fullName evidence="2">Protein SCO1/2</fullName>
    </submittedName>
</protein>
<dbReference type="EMBL" id="FUZF01000010">
    <property type="protein sequence ID" value="SKB80273.1"/>
    <property type="molecule type" value="Genomic_DNA"/>
</dbReference>
<organism evidence="2 3">
    <name type="scientific">Sphingobacterium nematocida</name>
    <dbReference type="NCBI Taxonomy" id="1513896"/>
    <lineage>
        <taxon>Bacteria</taxon>
        <taxon>Pseudomonadati</taxon>
        <taxon>Bacteroidota</taxon>
        <taxon>Sphingobacteriia</taxon>
        <taxon>Sphingobacteriales</taxon>
        <taxon>Sphingobacteriaceae</taxon>
        <taxon>Sphingobacterium</taxon>
    </lineage>
</organism>
<dbReference type="Gene3D" id="3.40.30.10">
    <property type="entry name" value="Glutaredoxin"/>
    <property type="match status" value="1"/>
</dbReference>
<dbReference type="Proteomes" id="UP000190150">
    <property type="component" value="Unassembled WGS sequence"/>
</dbReference>
<keyword evidence="1" id="KW-1133">Transmembrane helix</keyword>
<feature type="transmembrane region" description="Helical" evidence="1">
    <location>
        <begin position="12"/>
        <end position="30"/>
    </location>
</feature>
<reference evidence="3" key="1">
    <citation type="submission" date="2017-02" db="EMBL/GenBank/DDBJ databases">
        <authorList>
            <person name="Varghese N."/>
            <person name="Submissions S."/>
        </authorList>
    </citation>
    <scope>NUCLEOTIDE SEQUENCE [LARGE SCALE GENOMIC DNA]</scope>
    <source>
        <strain evidence="3">DSM 24091</strain>
    </source>
</reference>
<evidence type="ECO:0000313" key="2">
    <source>
        <dbReference type="EMBL" id="SKB80273.1"/>
    </source>
</evidence>
<dbReference type="RefSeq" id="WP_079643341.1">
    <property type="nucleotide sequence ID" value="NZ_FUZF01000010.1"/>
</dbReference>
<accession>A0A1T5E8X7</accession>
<dbReference type="AlphaFoldDB" id="A0A1T5E8X7"/>
<dbReference type="STRING" id="1513896.SAMN05660841_02427"/>
<sequence length="239" mass="27159">MQNKSRRKNISTFIILAIVLLVPGFLYVALNKMGSNTYVKLPVYGEKHLSGKMNRKMGREIPDTIFHQIKPISLLDVKGDSVPFLAADSSIAVVHTFYGSDKGLSVAMLQNLRSVAERFKNNHKVKFYSISIDSADSSVDLEKTVTKFRSGLEANWYVLKGGADILAFVREQLLSDALQDPNDERKFIISSQYILIDAHRRIRGFYDINLKTNIERLEDEIKVQLVEEARDNPPKIEKK</sequence>
<keyword evidence="1" id="KW-0472">Membrane</keyword>
<evidence type="ECO:0000256" key="1">
    <source>
        <dbReference type="SAM" id="Phobius"/>
    </source>
</evidence>
<name>A0A1T5E8X7_9SPHI</name>
<evidence type="ECO:0000313" key="3">
    <source>
        <dbReference type="Proteomes" id="UP000190150"/>
    </source>
</evidence>